<reference evidence="1 2" key="1">
    <citation type="submission" date="2021-04" db="EMBL/GenBank/DDBJ databases">
        <authorList>
            <person name="Rakotoarivonina H."/>
        </authorList>
    </citation>
    <scope>NUCLEOTIDE SEQUENCE [LARGE SCALE GENOMIC DNA]</scope>
    <source>
        <strain evidence="1 2">XE</strain>
    </source>
</reference>
<dbReference type="EMBL" id="CAJRAY010000017">
    <property type="protein sequence ID" value="CAG5079340.1"/>
    <property type="molecule type" value="Genomic_DNA"/>
</dbReference>
<organism evidence="1 2">
    <name type="scientific">Thermobacillus xylanilyticus</name>
    <dbReference type="NCBI Taxonomy" id="76633"/>
    <lineage>
        <taxon>Bacteria</taxon>
        <taxon>Bacillati</taxon>
        <taxon>Bacillota</taxon>
        <taxon>Bacilli</taxon>
        <taxon>Bacillales</taxon>
        <taxon>Paenibacillaceae</taxon>
        <taxon>Thermobacillus</taxon>
    </lineage>
</organism>
<dbReference type="Proteomes" id="UP000681526">
    <property type="component" value="Unassembled WGS sequence"/>
</dbReference>
<protein>
    <recommendedName>
        <fullName evidence="3">Mannosyl-glycoprotein endo-beta-N-acetylglucosamidase-like domain-containing protein</fullName>
    </recommendedName>
</protein>
<gene>
    <name evidence="1" type="primary">txxe 527</name>
    <name evidence="1" type="ORF">TXXE_03050</name>
</gene>
<dbReference type="RefSeq" id="WP_213483422.1">
    <property type="nucleotide sequence ID" value="NZ_CAJRAY010000017.1"/>
</dbReference>
<sequence>MLGGDVLILTPGDVGRIRSYVRTKYASLPGERHAEIVADAVRRAIERQLPAFEGPLRRRVTDALIRHVVLAGRRPVAAADVLEQIMRLDWREPDHLRALQAWAAERLGPAITAETLESALAGADNGLQAWDALRTAAAEHTEDAACRASDAGRWSPASAAAAEHSSGAVVVPFPKQPDHASGQPDQPARPMRWHYAALAALLAVGMSAYGITAASKKNGMSAFPPPMPESVSYDYTLTPSPSRVEGNELPVRFRYKEIDADKLREYLATRHSLLRHEPYFSTIMDTAYEFDIHPLLLFAITGQEQGFVPEDHPQAELIANNPFNVYHSWQEFNTTTAHSAEVAARTIIRLSRERPAGVDPVEWINREYAEDPLWHRGVNALFSTMERYISGGGEGAVTSG</sequence>
<name>A0ABM8V0J7_THEXY</name>
<accession>A0ABM8V0J7</accession>
<comment type="caution">
    <text evidence="1">The sequence shown here is derived from an EMBL/GenBank/DDBJ whole genome shotgun (WGS) entry which is preliminary data.</text>
</comment>
<proteinExistence type="predicted"/>
<evidence type="ECO:0008006" key="3">
    <source>
        <dbReference type="Google" id="ProtNLM"/>
    </source>
</evidence>
<keyword evidence="2" id="KW-1185">Reference proteome</keyword>
<evidence type="ECO:0000313" key="1">
    <source>
        <dbReference type="EMBL" id="CAG5079340.1"/>
    </source>
</evidence>
<evidence type="ECO:0000313" key="2">
    <source>
        <dbReference type="Proteomes" id="UP000681526"/>
    </source>
</evidence>